<keyword evidence="3" id="KW-1003">Cell membrane</keyword>
<comment type="caution">
    <text evidence="12">Lacks conserved residue(s) required for the propagation of feature annotation.</text>
</comment>
<dbReference type="PANTHER" id="PTHR19331">
    <property type="entry name" value="SCAVENGER RECEPTOR DOMAIN-CONTAINING"/>
    <property type="match status" value="1"/>
</dbReference>
<evidence type="ECO:0000256" key="3">
    <source>
        <dbReference type="ARBA" id="ARBA00022475"/>
    </source>
</evidence>
<evidence type="ECO:0000256" key="7">
    <source>
        <dbReference type="ARBA" id="ARBA00022737"/>
    </source>
</evidence>
<dbReference type="Gene3D" id="3.10.250.10">
    <property type="entry name" value="SRCR-like domain"/>
    <property type="match status" value="7"/>
</dbReference>
<proteinExistence type="predicted"/>
<feature type="domain" description="SRCR" evidence="14">
    <location>
        <begin position="176"/>
        <end position="276"/>
    </location>
</feature>
<evidence type="ECO:0000256" key="10">
    <source>
        <dbReference type="ARBA" id="ARBA00023157"/>
    </source>
</evidence>
<dbReference type="Pfam" id="PF00530">
    <property type="entry name" value="SRCR"/>
    <property type="match status" value="7"/>
</dbReference>
<evidence type="ECO:0000256" key="12">
    <source>
        <dbReference type="PROSITE-ProRule" id="PRU00196"/>
    </source>
</evidence>
<feature type="disulfide bond" evidence="12">
    <location>
        <begin position="704"/>
        <end position="768"/>
    </location>
</feature>
<feature type="disulfide bond" evidence="12">
    <location>
        <begin position="561"/>
        <end position="571"/>
    </location>
</feature>
<dbReference type="PRINTS" id="PR00258">
    <property type="entry name" value="SPERACTRCPTR"/>
</dbReference>
<dbReference type="PROSITE" id="PS00420">
    <property type="entry name" value="SRCR_1"/>
    <property type="match status" value="1"/>
</dbReference>
<feature type="disulfide bond" evidence="12">
    <location>
        <begin position="201"/>
        <end position="265"/>
    </location>
</feature>
<feature type="domain" description="SRCR" evidence="14">
    <location>
        <begin position="679"/>
        <end position="779"/>
    </location>
</feature>
<dbReference type="GO" id="GO:0005886">
    <property type="term" value="C:plasma membrane"/>
    <property type="evidence" value="ECO:0007669"/>
    <property type="project" value="UniProtKB-SubCell"/>
</dbReference>
<evidence type="ECO:0000256" key="13">
    <source>
        <dbReference type="SAM" id="Phobius"/>
    </source>
</evidence>
<dbReference type="GO" id="GO:0005737">
    <property type="term" value="C:cytoplasm"/>
    <property type="evidence" value="ECO:0007669"/>
    <property type="project" value="UniProtKB-ARBA"/>
</dbReference>
<evidence type="ECO:0000256" key="11">
    <source>
        <dbReference type="ARBA" id="ARBA00023180"/>
    </source>
</evidence>
<feature type="disulfide bond" evidence="12">
    <location>
        <begin position="530"/>
        <end position="591"/>
    </location>
</feature>
<feature type="disulfide bond" evidence="12">
    <location>
        <begin position="346"/>
        <end position="356"/>
    </location>
</feature>
<dbReference type="InterPro" id="IPR001190">
    <property type="entry name" value="SRCR"/>
</dbReference>
<keyword evidence="11" id="KW-0325">Glycoprotein</keyword>
<keyword evidence="10 12" id="KW-1015">Disulfide bond</keyword>
<reference evidence="15" key="1">
    <citation type="submission" date="2025-08" db="UniProtKB">
        <authorList>
            <consortium name="Ensembl"/>
        </authorList>
    </citation>
    <scope>IDENTIFICATION</scope>
</reference>
<feature type="disulfide bond" evidence="12">
    <location>
        <begin position="421"/>
        <end position="482"/>
    </location>
</feature>
<feature type="domain" description="SRCR" evidence="14">
    <location>
        <begin position="383"/>
        <end position="483"/>
    </location>
</feature>
<protein>
    <recommendedName>
        <fullName evidence="14">SRCR domain-containing protein</fullName>
    </recommendedName>
</protein>
<dbReference type="PANTHER" id="PTHR19331:SF22">
    <property type="entry name" value="DELETED IN MALIGNANT BRAIN TUMORS 1 PROTEIN"/>
    <property type="match status" value="1"/>
</dbReference>
<dbReference type="FunFam" id="3.10.250.10:FF:000009">
    <property type="entry name" value="WC1"/>
    <property type="match status" value="1"/>
</dbReference>
<evidence type="ECO:0000256" key="8">
    <source>
        <dbReference type="ARBA" id="ARBA00022989"/>
    </source>
</evidence>
<feature type="disulfide bond" evidence="12">
    <location>
        <begin position="517"/>
        <end position="581"/>
    </location>
</feature>
<dbReference type="FunFam" id="3.10.250.10:FF:000012">
    <property type="entry name" value="CD163 molecule like 1"/>
    <property type="match status" value="1"/>
</dbReference>
<evidence type="ECO:0000256" key="4">
    <source>
        <dbReference type="ARBA" id="ARBA00022525"/>
    </source>
</evidence>
<feature type="disulfide bond" evidence="12">
    <location>
        <begin position="665"/>
        <end position="675"/>
    </location>
</feature>
<keyword evidence="9 13" id="KW-0472">Membrane</keyword>
<keyword evidence="5 13" id="KW-0812">Transmembrane</keyword>
<feature type="domain" description="SRCR" evidence="14">
    <location>
        <begin position="492"/>
        <end position="592"/>
    </location>
</feature>
<dbReference type="Ensembl" id="ENSBOBT00000005040.1">
    <property type="protein sequence ID" value="ENSBOBP00000004910.1"/>
    <property type="gene ID" value="ENSBOBG00000003318.1"/>
</dbReference>
<evidence type="ECO:0000256" key="9">
    <source>
        <dbReference type="ARBA" id="ARBA00023136"/>
    </source>
</evidence>
<feature type="disulfide bond" evidence="12">
    <location>
        <begin position="717"/>
        <end position="778"/>
    </location>
</feature>
<evidence type="ECO:0000256" key="2">
    <source>
        <dbReference type="ARBA" id="ARBA00004613"/>
    </source>
</evidence>
<feature type="disulfide bond" evidence="12">
    <location>
        <begin position="302"/>
        <end position="366"/>
    </location>
</feature>
<feature type="disulfide bond" evidence="12">
    <location>
        <begin position="245"/>
        <end position="255"/>
    </location>
</feature>
<dbReference type="FunFam" id="3.10.250.10:FF:000006">
    <property type="entry name" value="neurotrypsin isoform X2"/>
    <property type="match status" value="1"/>
</dbReference>
<evidence type="ECO:0000256" key="5">
    <source>
        <dbReference type="ARBA" id="ARBA00022692"/>
    </source>
</evidence>
<evidence type="ECO:0000256" key="6">
    <source>
        <dbReference type="ARBA" id="ARBA00022729"/>
    </source>
</evidence>
<evidence type="ECO:0000259" key="14">
    <source>
        <dbReference type="PROSITE" id="PS50287"/>
    </source>
</evidence>
<feature type="disulfide bond" evidence="12">
    <location>
        <begin position="53"/>
        <end position="117"/>
    </location>
</feature>
<reference evidence="15" key="2">
    <citation type="submission" date="2025-09" db="UniProtKB">
        <authorList>
            <consortium name="Ensembl"/>
        </authorList>
    </citation>
    <scope>IDENTIFICATION</scope>
</reference>
<keyword evidence="7" id="KW-0677">Repeat</keyword>
<keyword evidence="6" id="KW-0732">Signal</keyword>
<keyword evidence="8 13" id="KW-1133">Transmembrane helix</keyword>
<dbReference type="Proteomes" id="UP000694567">
    <property type="component" value="Unplaced"/>
</dbReference>
<evidence type="ECO:0000313" key="15">
    <source>
        <dbReference type="Ensembl" id="ENSBOBP00000004910.1"/>
    </source>
</evidence>
<feature type="disulfide bond" evidence="12">
    <location>
        <begin position="452"/>
        <end position="462"/>
    </location>
</feature>
<feature type="disulfide bond" evidence="12">
    <location>
        <begin position="97"/>
        <end position="107"/>
    </location>
</feature>
<feature type="disulfide bond" evidence="12">
    <location>
        <begin position="748"/>
        <end position="758"/>
    </location>
</feature>
<feature type="domain" description="SRCR" evidence="14">
    <location>
        <begin position="28"/>
        <end position="126"/>
    </location>
</feature>
<sequence>CFAIIKLGQYNQSLMLDFLGFFRGFSGLRLTRGDTACSGHLTVKQEETWATVCFSHIDFKTASVICHELECGQAVEILRGTHLEDRHELIWQEEFHCVGNETHLAHCPRMQLCTDGCNLCVSYICLLPVKPQPLHISVMLRVLGCFPYHALSHPGKAREQPHNLSFTLLRVCYGGYRLANGSTTCSGRVELLHGGTWGTLCDYLWDLPAANALCQLLDCGVALLIPGGQSFGKGNGSVWNGTFSCKKNGSCLRDCPVSGLGHDECPAGKDARVICSGGRLVNGTACSGRVEIRHGDTWGRLCRSHWNLQAASVLCHQLNCGYAKSIQTGDHFVDGNGPVWRDAFHCKGSESCLWDCAQMTLGNPTCSAREAATVICSGPAESLRLSGGESRCDGQVEISLHGMWSRVLDDDWDIKDAHVICRQLQCGIAEKAYYLPRSERGMGPVGLRSVQCGGNETQLMLCKTSYSQMVPMGVAEDVGVICSGERKTASPIRLVNGTMRCAGRVELYHDGIWGTICDDNWDLSDANVVCKQLGCGHAIKAFVSAHYGEGSGQIWLDDVNCTGAESDLWACPSRAWGQHNCQHKEDAGVLCSEFLALRLVNGNDCAGRLEVFYNGTWGSICSNRMSQLTAITVCKHLNCGDGGEIARDFKYGRGSGPTWLDHIECTKQHNSLWQCQEKLRVIGGEDGCSGRVEIWHQGSWGTVCDDSWDMADANVVCRQLSCGSAVSALSEAAFGEGTGPIWLEKVHCKGTELSLWDCPAKPLFGKNCDHKEDAAVDCSAPPRRPARDSKRISTPVILCIILGALLCLVLAILAGQIRSARVQQRGGSLRTGKKCLLDMAVECLGGWGDE</sequence>
<feature type="domain" description="SRCR" evidence="14">
    <location>
        <begin position="597"/>
        <end position="675"/>
    </location>
</feature>
<feature type="domain" description="SRCR" evidence="14">
    <location>
        <begin position="278"/>
        <end position="377"/>
    </location>
</feature>
<dbReference type="FunFam" id="3.10.250.10:FF:000002">
    <property type="entry name" value="Scavenger receptor cysteine-rich type 1 protein M130"/>
    <property type="match status" value="1"/>
</dbReference>
<comment type="subcellular location">
    <subcellularLocation>
        <location evidence="1">Cell membrane</location>
        <topology evidence="1">Single-pass type I membrane protein</topology>
    </subcellularLocation>
    <subcellularLocation>
        <location evidence="2">Secreted</location>
    </subcellularLocation>
</comment>
<feature type="transmembrane region" description="Helical" evidence="13">
    <location>
        <begin position="792"/>
        <end position="815"/>
    </location>
</feature>
<dbReference type="InterPro" id="IPR036772">
    <property type="entry name" value="SRCR-like_dom_sf"/>
</dbReference>
<keyword evidence="4" id="KW-0964">Secreted</keyword>
<dbReference type="FunFam" id="3.10.250.10:FF:000004">
    <property type="entry name" value="Scavenger receptor cysteine-rich type 1 protein M130"/>
    <property type="match status" value="3"/>
</dbReference>
<accession>A0A8C0EHH1</accession>
<organism evidence="15 16">
    <name type="scientific">Bubo bubo</name>
    <name type="common">Eurasian eagle-owl</name>
    <name type="synonym">Strix bubo</name>
    <dbReference type="NCBI Taxonomy" id="30461"/>
    <lineage>
        <taxon>Eukaryota</taxon>
        <taxon>Metazoa</taxon>
        <taxon>Chordata</taxon>
        <taxon>Craniata</taxon>
        <taxon>Vertebrata</taxon>
        <taxon>Euteleostomi</taxon>
        <taxon>Archelosauria</taxon>
        <taxon>Archosauria</taxon>
        <taxon>Dinosauria</taxon>
        <taxon>Saurischia</taxon>
        <taxon>Theropoda</taxon>
        <taxon>Coelurosauria</taxon>
        <taxon>Aves</taxon>
        <taxon>Neognathae</taxon>
        <taxon>Neoaves</taxon>
        <taxon>Telluraves</taxon>
        <taxon>Strigiformes</taxon>
        <taxon>Strigidae</taxon>
        <taxon>Bubo</taxon>
    </lineage>
</organism>
<name>A0A8C0EHH1_BUBBB</name>
<feature type="disulfide bond" evidence="12">
    <location>
        <begin position="315"/>
        <end position="376"/>
    </location>
</feature>
<keyword evidence="16" id="KW-1185">Reference proteome</keyword>
<evidence type="ECO:0000256" key="1">
    <source>
        <dbReference type="ARBA" id="ARBA00004251"/>
    </source>
</evidence>
<dbReference type="SUPFAM" id="SSF56487">
    <property type="entry name" value="SRCR-like"/>
    <property type="match status" value="7"/>
</dbReference>
<evidence type="ECO:0000313" key="16">
    <source>
        <dbReference type="Proteomes" id="UP000694567"/>
    </source>
</evidence>
<dbReference type="AlphaFoldDB" id="A0A8C0EHH1"/>
<dbReference type="PROSITE" id="PS50287">
    <property type="entry name" value="SRCR_2"/>
    <property type="match status" value="7"/>
</dbReference>
<dbReference type="SMART" id="SM00202">
    <property type="entry name" value="SR"/>
    <property type="match status" value="7"/>
</dbReference>
<feature type="disulfide bond" evidence="12">
    <location>
        <begin position="214"/>
        <end position="275"/>
    </location>
</feature>
<dbReference type="GO" id="GO:0005576">
    <property type="term" value="C:extracellular region"/>
    <property type="evidence" value="ECO:0007669"/>
    <property type="project" value="UniProtKB-SubCell"/>
</dbReference>